<organism evidence="2">
    <name type="scientific">Siphoviridae sp. ctDyb2</name>
    <dbReference type="NCBI Taxonomy" id="2826201"/>
    <lineage>
        <taxon>Viruses</taxon>
        <taxon>Duplodnaviria</taxon>
        <taxon>Heunggongvirae</taxon>
        <taxon>Uroviricota</taxon>
        <taxon>Caudoviricetes</taxon>
    </lineage>
</organism>
<name>A0A8S5MCB3_9CAUD</name>
<reference evidence="2" key="1">
    <citation type="journal article" date="2021" name="Proc. Natl. Acad. Sci. U.S.A.">
        <title>A Catalog of Tens of Thousands of Viruses from Human Metagenomes Reveals Hidden Associations with Chronic Diseases.</title>
        <authorList>
            <person name="Tisza M.J."/>
            <person name="Buck C.B."/>
        </authorList>
    </citation>
    <scope>NUCLEOTIDE SEQUENCE</scope>
    <source>
        <strain evidence="2">CtDyb2</strain>
    </source>
</reference>
<feature type="region of interest" description="Disordered" evidence="1">
    <location>
        <begin position="1"/>
        <end position="31"/>
    </location>
</feature>
<dbReference type="EMBL" id="BK014875">
    <property type="protein sequence ID" value="DAD79949.1"/>
    <property type="molecule type" value="Genomic_DNA"/>
</dbReference>
<protein>
    <submittedName>
        <fullName evidence="2">Uncharacterized protein</fullName>
    </submittedName>
</protein>
<sequence length="31" mass="3134">MVSQSLVADGSAQSARSSDAPSTTQTPLKRG</sequence>
<evidence type="ECO:0000256" key="1">
    <source>
        <dbReference type="SAM" id="MobiDB-lite"/>
    </source>
</evidence>
<proteinExistence type="predicted"/>
<evidence type="ECO:0000313" key="2">
    <source>
        <dbReference type="EMBL" id="DAD79949.1"/>
    </source>
</evidence>
<accession>A0A8S5MCB3</accession>